<dbReference type="InterPro" id="IPR009737">
    <property type="entry name" value="Aim32/Apd1-like"/>
</dbReference>
<name>A0A9Q1JS88_9CARY</name>
<gene>
    <name evidence="4" type="ORF">Cgig2_011594</name>
</gene>
<dbReference type="AlphaFoldDB" id="A0A9Q1JS88"/>
<dbReference type="PANTHER" id="PTHR31902">
    <property type="entry name" value="ACTIN PATCHES DISTAL PROTEIN 1"/>
    <property type="match status" value="1"/>
</dbReference>
<keyword evidence="5" id="KW-1185">Reference proteome</keyword>
<protein>
    <submittedName>
        <fullName evidence="4">Uncharacterized protein</fullName>
    </submittedName>
</protein>
<dbReference type="PANTHER" id="PTHR31902:SF10">
    <property type="entry name" value="SUCRASE_FERREDOXIN-LIKE FAMILY PROTEIN"/>
    <property type="match status" value="1"/>
</dbReference>
<keyword evidence="3" id="KW-0732">Signal</keyword>
<evidence type="ECO:0000256" key="3">
    <source>
        <dbReference type="SAM" id="SignalP"/>
    </source>
</evidence>
<proteinExistence type="predicted"/>
<feature type="region of interest" description="Disordered" evidence="1">
    <location>
        <begin position="121"/>
        <end position="145"/>
    </location>
</feature>
<keyword evidence="2" id="KW-0472">Membrane</keyword>
<feature type="signal peptide" evidence="3">
    <location>
        <begin position="1"/>
        <end position="23"/>
    </location>
</feature>
<evidence type="ECO:0000256" key="2">
    <source>
        <dbReference type="SAM" id="Phobius"/>
    </source>
</evidence>
<evidence type="ECO:0000313" key="5">
    <source>
        <dbReference type="Proteomes" id="UP001153076"/>
    </source>
</evidence>
<evidence type="ECO:0000313" key="4">
    <source>
        <dbReference type="EMBL" id="KAJ8430059.1"/>
    </source>
</evidence>
<evidence type="ECO:0000256" key="1">
    <source>
        <dbReference type="SAM" id="MobiDB-lite"/>
    </source>
</evidence>
<sequence>MRFALGMSLLCPKLLIFSATTNAKQRQLHRALTLHLSLSCRSLLSSPPPSSFSSSSSMAADASSNDAAKLISLYVRDVMGLSAQMVMYGYVTPADVPDLIDVHIGKGEIIEKLWRGQMGLKEEDKAKSEDKKPSEEKRRSTEIETVTKQENTTGCCQGAAGFSCCQNASSDVNGDVGDMNEKKTSDEPVKKRSVCLPAWMGKWEQSDILMAAALVGAVATVAVAYSVFRRSA</sequence>
<keyword evidence="2" id="KW-1133">Transmembrane helix</keyword>
<keyword evidence="2" id="KW-0812">Transmembrane</keyword>
<organism evidence="4 5">
    <name type="scientific">Carnegiea gigantea</name>
    <dbReference type="NCBI Taxonomy" id="171969"/>
    <lineage>
        <taxon>Eukaryota</taxon>
        <taxon>Viridiplantae</taxon>
        <taxon>Streptophyta</taxon>
        <taxon>Embryophyta</taxon>
        <taxon>Tracheophyta</taxon>
        <taxon>Spermatophyta</taxon>
        <taxon>Magnoliopsida</taxon>
        <taxon>eudicotyledons</taxon>
        <taxon>Gunneridae</taxon>
        <taxon>Pentapetalae</taxon>
        <taxon>Caryophyllales</taxon>
        <taxon>Cactineae</taxon>
        <taxon>Cactaceae</taxon>
        <taxon>Cactoideae</taxon>
        <taxon>Echinocereeae</taxon>
        <taxon>Carnegiea</taxon>
    </lineage>
</organism>
<dbReference type="Gene3D" id="3.40.30.10">
    <property type="entry name" value="Glutaredoxin"/>
    <property type="match status" value="1"/>
</dbReference>
<dbReference type="EMBL" id="JAKOGI010000829">
    <property type="protein sequence ID" value="KAJ8430059.1"/>
    <property type="molecule type" value="Genomic_DNA"/>
</dbReference>
<feature type="chain" id="PRO_5040298728" evidence="3">
    <location>
        <begin position="24"/>
        <end position="232"/>
    </location>
</feature>
<dbReference type="OrthoDB" id="10253744at2759"/>
<reference evidence="4" key="1">
    <citation type="submission" date="2022-04" db="EMBL/GenBank/DDBJ databases">
        <title>Carnegiea gigantea Genome sequencing and assembly v2.</title>
        <authorList>
            <person name="Copetti D."/>
            <person name="Sanderson M.J."/>
            <person name="Burquez A."/>
            <person name="Wojciechowski M.F."/>
        </authorList>
    </citation>
    <scope>NUCLEOTIDE SEQUENCE</scope>
    <source>
        <strain evidence="4">SGP5-SGP5p</strain>
        <tissue evidence="4">Aerial part</tissue>
    </source>
</reference>
<comment type="caution">
    <text evidence="4">The sequence shown here is derived from an EMBL/GenBank/DDBJ whole genome shotgun (WGS) entry which is preliminary data.</text>
</comment>
<dbReference type="Proteomes" id="UP001153076">
    <property type="component" value="Unassembled WGS sequence"/>
</dbReference>
<accession>A0A9Q1JS88</accession>
<feature type="transmembrane region" description="Helical" evidence="2">
    <location>
        <begin position="208"/>
        <end position="228"/>
    </location>
</feature>